<sequence length="386" mass="44315">MGRRKQTQPRRAQATVGNNGVSKEDFCNPDTSHALKNELSSHNNSFFIEVDRDNWVSTEHYDISEVVLTNLNVSEECYDRKYEDQDFINEEKYNFRFRLNDVIKPLHIPVLSTSDIYLEFIEKRVDMEAHVMVTGNFDGPSEGVSGLVHLVSMKFLTLRPTTGLTFSGNLSSIRLRVEIQKCTFEGSESFFGTTRQIWKKSMMNVMAWLRPEVTTSEARYGYKVPEDMEIGLQLNENRKGYRFDVSGFYEAIKPSKDNPMLMDDMPDLLPELRPYQRRAAFWMVQREKGTFRHLRESQQSQSVSPLCVPVDLVDSCSKIYYNSFNGSVSTNLENCSSYVVGGILADEMGLGKTIELLACIFAHRKSDIDADDIRKQDNTSCWRAEI</sequence>
<dbReference type="InterPro" id="IPR038718">
    <property type="entry name" value="SNF2-like_sf"/>
</dbReference>
<organism evidence="3 4">
    <name type="scientific">Lactuca virosa</name>
    <dbReference type="NCBI Taxonomy" id="75947"/>
    <lineage>
        <taxon>Eukaryota</taxon>
        <taxon>Viridiplantae</taxon>
        <taxon>Streptophyta</taxon>
        <taxon>Embryophyta</taxon>
        <taxon>Tracheophyta</taxon>
        <taxon>Spermatophyta</taxon>
        <taxon>Magnoliopsida</taxon>
        <taxon>eudicotyledons</taxon>
        <taxon>Gunneridae</taxon>
        <taxon>Pentapetalae</taxon>
        <taxon>asterids</taxon>
        <taxon>campanulids</taxon>
        <taxon>Asterales</taxon>
        <taxon>Asteraceae</taxon>
        <taxon>Cichorioideae</taxon>
        <taxon>Cichorieae</taxon>
        <taxon>Lactucinae</taxon>
        <taxon>Lactuca</taxon>
    </lineage>
</organism>
<dbReference type="GO" id="GO:0005524">
    <property type="term" value="F:ATP binding"/>
    <property type="evidence" value="ECO:0007669"/>
    <property type="project" value="InterPro"/>
</dbReference>
<dbReference type="Gene3D" id="3.40.50.10810">
    <property type="entry name" value="Tandem AAA-ATPase domain"/>
    <property type="match status" value="1"/>
</dbReference>
<dbReference type="Proteomes" id="UP001157418">
    <property type="component" value="Unassembled WGS sequence"/>
</dbReference>
<protein>
    <recommendedName>
        <fullName evidence="2">SNF2 N-terminal domain-containing protein</fullName>
    </recommendedName>
</protein>
<accession>A0AAU9NLX0</accession>
<evidence type="ECO:0000256" key="1">
    <source>
        <dbReference type="SAM" id="MobiDB-lite"/>
    </source>
</evidence>
<dbReference type="PANTHER" id="PTHR45865">
    <property type="entry name" value="E3 UBIQUITIN-PROTEIN LIGASE SHPRH FAMILY MEMBER"/>
    <property type="match status" value="1"/>
</dbReference>
<evidence type="ECO:0000313" key="4">
    <source>
        <dbReference type="Proteomes" id="UP001157418"/>
    </source>
</evidence>
<feature type="domain" description="SNF2 N-terminal" evidence="2">
    <location>
        <begin position="275"/>
        <end position="365"/>
    </location>
</feature>
<feature type="region of interest" description="Disordered" evidence="1">
    <location>
        <begin position="1"/>
        <end position="23"/>
    </location>
</feature>
<proteinExistence type="predicted"/>
<name>A0AAU9NLX0_9ASTR</name>
<dbReference type="EMBL" id="CAKMRJ010004445">
    <property type="protein sequence ID" value="CAH1438837.1"/>
    <property type="molecule type" value="Genomic_DNA"/>
</dbReference>
<dbReference type="AlphaFoldDB" id="A0AAU9NLX0"/>
<dbReference type="InterPro" id="IPR052583">
    <property type="entry name" value="ATP-helicase/E3_Ub-Ligase"/>
</dbReference>
<dbReference type="SUPFAM" id="SSF52540">
    <property type="entry name" value="P-loop containing nucleoside triphosphate hydrolases"/>
    <property type="match status" value="1"/>
</dbReference>
<gene>
    <name evidence="3" type="ORF">LVIROSA_LOCUS25072</name>
</gene>
<keyword evidence="4" id="KW-1185">Reference proteome</keyword>
<evidence type="ECO:0000259" key="2">
    <source>
        <dbReference type="Pfam" id="PF00176"/>
    </source>
</evidence>
<dbReference type="InterPro" id="IPR000330">
    <property type="entry name" value="SNF2_N"/>
</dbReference>
<comment type="caution">
    <text evidence="3">The sequence shown here is derived from an EMBL/GenBank/DDBJ whole genome shotgun (WGS) entry which is preliminary data.</text>
</comment>
<dbReference type="PANTHER" id="PTHR45865:SF1">
    <property type="entry name" value="E3 UBIQUITIN-PROTEIN LIGASE SHPRH"/>
    <property type="match status" value="1"/>
</dbReference>
<reference evidence="3 4" key="1">
    <citation type="submission" date="2022-01" db="EMBL/GenBank/DDBJ databases">
        <authorList>
            <person name="Xiong W."/>
            <person name="Schranz E."/>
        </authorList>
    </citation>
    <scope>NUCLEOTIDE SEQUENCE [LARGE SCALE GENOMIC DNA]</scope>
</reference>
<dbReference type="InterPro" id="IPR027417">
    <property type="entry name" value="P-loop_NTPase"/>
</dbReference>
<evidence type="ECO:0000313" key="3">
    <source>
        <dbReference type="EMBL" id="CAH1438837.1"/>
    </source>
</evidence>
<dbReference type="Pfam" id="PF00176">
    <property type="entry name" value="SNF2-rel_dom"/>
    <property type="match status" value="1"/>
</dbReference>